<reference evidence="2 3" key="1">
    <citation type="submission" date="2018-01" db="EMBL/GenBank/DDBJ databases">
        <title>The draft genome sequence of Cohaesibacter sp. H1304.</title>
        <authorList>
            <person name="Wang N.-N."/>
            <person name="Du Z.-J."/>
        </authorList>
    </citation>
    <scope>NUCLEOTIDE SEQUENCE [LARGE SCALE GENOMIC DNA]</scope>
    <source>
        <strain evidence="2 3">H1304</strain>
    </source>
</reference>
<evidence type="ECO:0000313" key="3">
    <source>
        <dbReference type="Proteomes" id="UP000234881"/>
    </source>
</evidence>
<name>A0A2N5XX75_9HYPH</name>
<proteinExistence type="predicted"/>
<organism evidence="2 3">
    <name type="scientific">Cohaesibacter celericrescens</name>
    <dbReference type="NCBI Taxonomy" id="2067669"/>
    <lineage>
        <taxon>Bacteria</taxon>
        <taxon>Pseudomonadati</taxon>
        <taxon>Pseudomonadota</taxon>
        <taxon>Alphaproteobacteria</taxon>
        <taxon>Hyphomicrobiales</taxon>
        <taxon>Cohaesibacteraceae</taxon>
    </lineage>
</organism>
<protein>
    <submittedName>
        <fullName evidence="2">Uncharacterized protein</fullName>
    </submittedName>
</protein>
<keyword evidence="3" id="KW-1185">Reference proteome</keyword>
<dbReference type="AlphaFoldDB" id="A0A2N5XX75"/>
<feature type="region of interest" description="Disordered" evidence="1">
    <location>
        <begin position="50"/>
        <end position="70"/>
    </location>
</feature>
<evidence type="ECO:0000313" key="2">
    <source>
        <dbReference type="EMBL" id="PLW79104.1"/>
    </source>
</evidence>
<dbReference type="Proteomes" id="UP000234881">
    <property type="component" value="Unassembled WGS sequence"/>
</dbReference>
<evidence type="ECO:0000256" key="1">
    <source>
        <dbReference type="SAM" id="MobiDB-lite"/>
    </source>
</evidence>
<accession>A0A2N5XX75</accession>
<comment type="caution">
    <text evidence="2">The sequence shown here is derived from an EMBL/GenBank/DDBJ whole genome shotgun (WGS) entry which is preliminary data.</text>
</comment>
<sequence>MNMKASNSPKTGSVTQPQIERAIKAAQCRGLDISEMLIEHKKVRLVFTGGQAHDVSNQQETATPPLKSWD</sequence>
<dbReference type="RefSeq" id="WP_101532186.1">
    <property type="nucleotide sequence ID" value="NZ_PKUQ01000001.1"/>
</dbReference>
<gene>
    <name evidence="2" type="ORF">C0081_02415</name>
</gene>
<dbReference type="EMBL" id="PKUQ01000001">
    <property type="protein sequence ID" value="PLW79104.1"/>
    <property type="molecule type" value="Genomic_DNA"/>
</dbReference>